<dbReference type="Proteomes" id="UP000287447">
    <property type="component" value="Unassembled WGS sequence"/>
</dbReference>
<organism evidence="2 3">
    <name type="scientific">Hwanghaeella grinnelliae</name>
    <dbReference type="NCBI Taxonomy" id="2500179"/>
    <lineage>
        <taxon>Bacteria</taxon>
        <taxon>Pseudomonadati</taxon>
        <taxon>Pseudomonadota</taxon>
        <taxon>Alphaproteobacteria</taxon>
        <taxon>Rhodospirillales</taxon>
        <taxon>Rhodospirillaceae</taxon>
        <taxon>Hwanghaeella</taxon>
    </lineage>
</organism>
<proteinExistence type="predicted"/>
<comment type="caution">
    <text evidence="2">The sequence shown here is derived from an EMBL/GenBank/DDBJ whole genome shotgun (WGS) entry which is preliminary data.</text>
</comment>
<name>A0A3S2Y5W6_9PROT</name>
<evidence type="ECO:0000313" key="3">
    <source>
        <dbReference type="Proteomes" id="UP000287447"/>
    </source>
</evidence>
<protein>
    <submittedName>
        <fullName evidence="2">Uncharacterized protein</fullName>
    </submittedName>
</protein>
<sequence length="178" mass="18774">MITCRHLKPFAAAILLAGTLAACDEGMDVTREFPNTLGEAKYLQGLPPVLPVHFDAIPNSTAGEVRTILDGIATELSRGGSVRFAFGSVPDGREFALRIALQPKEGLSALSLCQGKPIGRLDAPQRSRTVLAAVCDNRRRLGEVRAVLAPSTGGGTDIKDSAIIEAAVRKLFALPMPG</sequence>
<evidence type="ECO:0000313" key="2">
    <source>
        <dbReference type="EMBL" id="RVU39281.1"/>
    </source>
</evidence>
<keyword evidence="1" id="KW-0732">Signal</keyword>
<evidence type="ECO:0000256" key="1">
    <source>
        <dbReference type="SAM" id="SignalP"/>
    </source>
</evidence>
<feature type="chain" id="PRO_5018733291" evidence="1">
    <location>
        <begin position="23"/>
        <end position="178"/>
    </location>
</feature>
<dbReference type="AlphaFoldDB" id="A0A3S2Y5W6"/>
<dbReference type="RefSeq" id="WP_127764652.1">
    <property type="nucleotide sequence ID" value="NZ_SADE01000001.1"/>
</dbReference>
<keyword evidence="3" id="KW-1185">Reference proteome</keyword>
<feature type="signal peptide" evidence="1">
    <location>
        <begin position="1"/>
        <end position="22"/>
    </location>
</feature>
<dbReference type="EMBL" id="SADE01000001">
    <property type="protein sequence ID" value="RVU39281.1"/>
    <property type="molecule type" value="Genomic_DNA"/>
</dbReference>
<accession>A0A3S2Y5W6</accession>
<gene>
    <name evidence="2" type="ORF">EOI86_08575</name>
</gene>
<reference evidence="3" key="1">
    <citation type="submission" date="2019-01" db="EMBL/GenBank/DDBJ databases">
        <title>Gri0909 isolated from a small marine red alga.</title>
        <authorList>
            <person name="Kim J."/>
            <person name="Jeong S.E."/>
            <person name="Jeon C.O."/>
        </authorList>
    </citation>
    <scope>NUCLEOTIDE SEQUENCE [LARGE SCALE GENOMIC DNA]</scope>
    <source>
        <strain evidence="3">Gri0909</strain>
    </source>
</reference>
<dbReference type="PROSITE" id="PS51257">
    <property type="entry name" value="PROKAR_LIPOPROTEIN"/>
    <property type="match status" value="1"/>
</dbReference>